<evidence type="ECO:0000313" key="2">
    <source>
        <dbReference type="EMBL" id="PWO00333.1"/>
    </source>
</evidence>
<dbReference type="STRING" id="58919.A0A316ZHC2"/>
<protein>
    <submittedName>
        <fullName evidence="2">Uncharacterized protein</fullName>
    </submittedName>
</protein>
<evidence type="ECO:0000256" key="1">
    <source>
        <dbReference type="SAM" id="MobiDB-lite"/>
    </source>
</evidence>
<dbReference type="RefSeq" id="XP_025600611.1">
    <property type="nucleotide sequence ID" value="XM_025741126.1"/>
</dbReference>
<feature type="region of interest" description="Disordered" evidence="1">
    <location>
        <begin position="1"/>
        <end position="181"/>
    </location>
</feature>
<gene>
    <name evidence="2" type="ORF">FA09DRAFT_324409</name>
</gene>
<dbReference type="Proteomes" id="UP000245946">
    <property type="component" value="Unassembled WGS sequence"/>
</dbReference>
<accession>A0A316ZHC2</accession>
<proteinExistence type="predicted"/>
<dbReference type="OrthoDB" id="1861185at2759"/>
<sequence>MSSSSRGREGGMGGKIAEGLGKLPDDDAAERMRDDGPADVAEDGPAEVAEDGPAEVSEDGPAEVSEDGPAEVAEDGPAEVAGDGPAEVTEDGGPAEVTEDGPAELLPNDGPAEPLEAVPIELPDDGAAKLLEKAGSGASFGSAGEGDSVDEEEAMADGGTTRPSLASLSAEPRENDGPACTVSIGTVDCVVEGSDAMRTRLRGTSSLRSSLSRSISAAPPSTSSRASSVAACVSLADGRVIASMRRRSR</sequence>
<dbReference type="EMBL" id="KZ819285">
    <property type="protein sequence ID" value="PWO00333.1"/>
    <property type="molecule type" value="Genomic_DNA"/>
</dbReference>
<name>A0A316ZHC2_9BASI</name>
<feature type="compositionally biased region" description="Basic and acidic residues" evidence="1">
    <location>
        <begin position="23"/>
        <end position="36"/>
    </location>
</feature>
<feature type="compositionally biased region" description="Acidic residues" evidence="1">
    <location>
        <begin position="40"/>
        <end position="77"/>
    </location>
</feature>
<dbReference type="GeneID" id="37268670"/>
<keyword evidence="3" id="KW-1185">Reference proteome</keyword>
<organism evidence="2 3">
    <name type="scientific">Tilletiopsis washingtonensis</name>
    <dbReference type="NCBI Taxonomy" id="58919"/>
    <lineage>
        <taxon>Eukaryota</taxon>
        <taxon>Fungi</taxon>
        <taxon>Dikarya</taxon>
        <taxon>Basidiomycota</taxon>
        <taxon>Ustilaginomycotina</taxon>
        <taxon>Exobasidiomycetes</taxon>
        <taxon>Entylomatales</taxon>
        <taxon>Entylomatales incertae sedis</taxon>
        <taxon>Tilletiopsis</taxon>
    </lineage>
</organism>
<feature type="compositionally biased region" description="Low complexity" evidence="1">
    <location>
        <begin position="134"/>
        <end position="146"/>
    </location>
</feature>
<reference evidence="2 3" key="1">
    <citation type="journal article" date="2018" name="Mol. Biol. Evol.">
        <title>Broad Genomic Sampling Reveals a Smut Pathogenic Ancestry of the Fungal Clade Ustilaginomycotina.</title>
        <authorList>
            <person name="Kijpornyongpan T."/>
            <person name="Mondo S.J."/>
            <person name="Barry K."/>
            <person name="Sandor L."/>
            <person name="Lee J."/>
            <person name="Lipzen A."/>
            <person name="Pangilinan J."/>
            <person name="LaButti K."/>
            <person name="Hainaut M."/>
            <person name="Henrissat B."/>
            <person name="Grigoriev I.V."/>
            <person name="Spatafora J.W."/>
            <person name="Aime M.C."/>
        </authorList>
    </citation>
    <scope>NUCLEOTIDE SEQUENCE [LARGE SCALE GENOMIC DNA]</scope>
    <source>
        <strain evidence="2 3">MCA 4186</strain>
    </source>
</reference>
<feature type="compositionally biased region" description="Low complexity" evidence="1">
    <location>
        <begin position="202"/>
        <end position="227"/>
    </location>
</feature>
<dbReference type="AlphaFoldDB" id="A0A316ZHC2"/>
<feature type="region of interest" description="Disordered" evidence="1">
    <location>
        <begin position="201"/>
        <end position="227"/>
    </location>
</feature>
<evidence type="ECO:0000313" key="3">
    <source>
        <dbReference type="Proteomes" id="UP000245946"/>
    </source>
</evidence>